<feature type="compositionally biased region" description="Acidic residues" evidence="1">
    <location>
        <begin position="329"/>
        <end position="345"/>
    </location>
</feature>
<sequence>MPNEDQSPNISPEGSHQSRIFSSPGSVSSSSTVSPHPTSPPAVEPEHNLLDNYRLAAAKETVGFFYRWAREDIIRQLNGAIQVRNSATGSVELEVVTKKVWVRESLRNRYNVYIQMYSDYVKDRQLRAARGAVVAKNAPGKECEFPGCGREFIYGDYRVAFEPPGWSIPVKPKPPITDLDASDSDSEDVRPLTPDEIEDPVILLPDYNKLLTRGSIDNHDRGEFYCPKCFEMLLDFNDTEAPSMGRPAKRKRAAERWIHPSPFCRIYSSVHAETRSSAEGRYELDYAAHEVVRRWKNALFDEGMREIKAKFGGVVFGSEDANEETMVGGEDEDGDGDEEDGVGDEEQVKVQVGGGRGLAECLAVLKGEQPKIPKGRKKVRH</sequence>
<gene>
    <name evidence="2" type="ORF">Q9L58_000727</name>
</gene>
<dbReference type="Proteomes" id="UP001447188">
    <property type="component" value="Unassembled WGS sequence"/>
</dbReference>
<feature type="compositionally biased region" description="Polar residues" evidence="1">
    <location>
        <begin position="1"/>
        <end position="21"/>
    </location>
</feature>
<proteinExistence type="predicted"/>
<name>A0ABR3GW75_9PEZI</name>
<feature type="region of interest" description="Disordered" evidence="1">
    <location>
        <begin position="1"/>
        <end position="45"/>
    </location>
</feature>
<keyword evidence="3" id="KW-1185">Reference proteome</keyword>
<feature type="region of interest" description="Disordered" evidence="1">
    <location>
        <begin position="320"/>
        <end position="346"/>
    </location>
</feature>
<reference evidence="2 3" key="1">
    <citation type="submission" date="2024-02" db="EMBL/GenBank/DDBJ databases">
        <title>Discinaceae phylogenomics.</title>
        <authorList>
            <person name="Dirks A.C."/>
            <person name="James T.Y."/>
        </authorList>
    </citation>
    <scope>NUCLEOTIDE SEQUENCE [LARGE SCALE GENOMIC DNA]</scope>
    <source>
        <strain evidence="2 3">ACD0624</strain>
    </source>
</reference>
<comment type="caution">
    <text evidence="2">The sequence shown here is derived from an EMBL/GenBank/DDBJ whole genome shotgun (WGS) entry which is preliminary data.</text>
</comment>
<evidence type="ECO:0000256" key="1">
    <source>
        <dbReference type="SAM" id="MobiDB-lite"/>
    </source>
</evidence>
<evidence type="ECO:0000313" key="3">
    <source>
        <dbReference type="Proteomes" id="UP001447188"/>
    </source>
</evidence>
<organism evidence="2 3">
    <name type="scientific">Discina gigas</name>
    <dbReference type="NCBI Taxonomy" id="1032678"/>
    <lineage>
        <taxon>Eukaryota</taxon>
        <taxon>Fungi</taxon>
        <taxon>Dikarya</taxon>
        <taxon>Ascomycota</taxon>
        <taxon>Pezizomycotina</taxon>
        <taxon>Pezizomycetes</taxon>
        <taxon>Pezizales</taxon>
        <taxon>Discinaceae</taxon>
        <taxon>Discina</taxon>
    </lineage>
</organism>
<dbReference type="EMBL" id="JBBBZM010000005">
    <property type="protein sequence ID" value="KAL0640169.1"/>
    <property type="molecule type" value="Genomic_DNA"/>
</dbReference>
<feature type="compositionally biased region" description="Low complexity" evidence="1">
    <location>
        <begin position="22"/>
        <end position="36"/>
    </location>
</feature>
<accession>A0ABR3GW75</accession>
<protein>
    <submittedName>
        <fullName evidence="2">Uncharacterized protein</fullName>
    </submittedName>
</protein>
<feature type="region of interest" description="Disordered" evidence="1">
    <location>
        <begin position="172"/>
        <end position="192"/>
    </location>
</feature>
<evidence type="ECO:0000313" key="2">
    <source>
        <dbReference type="EMBL" id="KAL0640169.1"/>
    </source>
</evidence>